<gene>
    <name evidence="5" type="ORF">O9K51_03366</name>
</gene>
<dbReference type="PANTHER" id="PTHR24126">
    <property type="entry name" value="ANKYRIN REPEAT, PH AND SEC7 DOMAIN CONTAINING PROTEIN SECG-RELATED"/>
    <property type="match status" value="1"/>
</dbReference>
<dbReference type="PANTHER" id="PTHR24126:SF14">
    <property type="entry name" value="ANK_REP_REGION DOMAIN-CONTAINING PROTEIN"/>
    <property type="match status" value="1"/>
</dbReference>
<dbReference type="Pfam" id="PF00023">
    <property type="entry name" value="Ank"/>
    <property type="match status" value="1"/>
</dbReference>
<evidence type="ECO:0000256" key="1">
    <source>
        <dbReference type="ARBA" id="ARBA00022737"/>
    </source>
</evidence>
<keyword evidence="1" id="KW-0677">Repeat</keyword>
<sequence>MEANRHQPRQPVTTAIRELREDAIALCSRVNDHAKTSKVPPEENLTRTLSTELRLFGGNLFSLETLASEVERDDPSSGDLMLGTARQLPCLRRLREPLDSVRARLRSFAPYDVEQAKGEVLASRATVTYVLAKARTCADFITLLSVVYHGNELSTEPEDICDWLQVLNSPFNNRRPREHNLEGLFLEARRAEFPQYSHAAKSWPFFARIQWPTVQELVRELFALPRSWNFVQWALEFARTTLPATFGPTSLDNEATIHLTNALCDESITPLHFAAALGLWELCDILIAGGADVNAAGNFGSPLYSALLGTEVLAVRDSPLSWPNVFAQDDYVGARSKAILKLLDCGADVSYRFRGPDGQTVSLAVLAFWHSLDVNSYTVFKRFVAAGVELDENFADVVTQPYLMDRTRASPNVLSILLTSAFDAAFTLEDSGLADVVASAIVGVMHDCKIDMVPDPELGGRLATVSDEMYPDLVVDAVRDDEILYFKRLAMDPRFDPKQPAPQHDGGTIAHLAVGGGQHEMVEALIEAGTDFTVRDDEGRTPFLLVDNTDMLHLFVANSIPTTDADHRGRNIWHYAAANNDVCFLATLSSSDPARKQNMVAVNNKGSSPLDKALRHAEKLQKVHEPLSWCEPHAARYLLELGANLKLPAPYPRILSAVEWGDLDLVEKLVAGGENVTAANEIGMNALHHLNLYACHKLVTLLEGLCGDMPIAVDKRINPFALTDKDRDRHDRNAGLTPAETIFNNTRLFADGKRWVRSQHPSCRTSLSCQAYRALLTPKVLAYRDSSNACTWERFCARVVTQYELYLDPESTNRDLEFYCVSIVTAIESLKAVRALDMYEERTGEPAVMCLARFHDDPEGPTYKWLQARLPFVRAALEGFDTPLTEEFYGGDEVRAMSELVADTDFDTMWWLELKQRMDAAYQVRKRAAAEDDEDEEEGEDEAEGEDEEEVY</sequence>
<feature type="region of interest" description="Disordered" evidence="4">
    <location>
        <begin position="925"/>
        <end position="952"/>
    </location>
</feature>
<feature type="repeat" description="ANK" evidence="3">
    <location>
        <begin position="266"/>
        <end position="298"/>
    </location>
</feature>
<dbReference type="EMBL" id="JAQHRD010000002">
    <property type="protein sequence ID" value="KAJ6444964.1"/>
    <property type="molecule type" value="Genomic_DNA"/>
</dbReference>
<protein>
    <submittedName>
        <fullName evidence="5">Ankyrin repeat domain protein</fullName>
    </submittedName>
</protein>
<reference evidence="5" key="1">
    <citation type="submission" date="2023-01" db="EMBL/GenBank/DDBJ databases">
        <title>The growth and conidiation of Purpureocillium lavendulum are regulated by nitrogen source and histone H3K14 acetylation.</title>
        <authorList>
            <person name="Tang P."/>
            <person name="Han J."/>
            <person name="Zhang C."/>
            <person name="Tang P."/>
            <person name="Qi F."/>
            <person name="Zhang K."/>
            <person name="Liang L."/>
        </authorList>
    </citation>
    <scope>NUCLEOTIDE SEQUENCE</scope>
    <source>
        <strain evidence="5">YMF1.00683</strain>
    </source>
</reference>
<proteinExistence type="predicted"/>
<evidence type="ECO:0000256" key="4">
    <source>
        <dbReference type="SAM" id="MobiDB-lite"/>
    </source>
</evidence>
<dbReference type="SMART" id="SM00248">
    <property type="entry name" value="ANK"/>
    <property type="match status" value="5"/>
</dbReference>
<evidence type="ECO:0000256" key="2">
    <source>
        <dbReference type="ARBA" id="ARBA00023043"/>
    </source>
</evidence>
<evidence type="ECO:0000256" key="3">
    <source>
        <dbReference type="PROSITE-ProRule" id="PRU00023"/>
    </source>
</evidence>
<keyword evidence="6" id="KW-1185">Reference proteome</keyword>
<organism evidence="5 6">
    <name type="scientific">Purpureocillium lavendulum</name>
    <dbReference type="NCBI Taxonomy" id="1247861"/>
    <lineage>
        <taxon>Eukaryota</taxon>
        <taxon>Fungi</taxon>
        <taxon>Dikarya</taxon>
        <taxon>Ascomycota</taxon>
        <taxon>Pezizomycotina</taxon>
        <taxon>Sordariomycetes</taxon>
        <taxon>Hypocreomycetidae</taxon>
        <taxon>Hypocreales</taxon>
        <taxon>Ophiocordycipitaceae</taxon>
        <taxon>Purpureocillium</taxon>
    </lineage>
</organism>
<dbReference type="Gene3D" id="1.25.40.20">
    <property type="entry name" value="Ankyrin repeat-containing domain"/>
    <property type="match status" value="3"/>
</dbReference>
<feature type="compositionally biased region" description="Acidic residues" evidence="4">
    <location>
        <begin position="931"/>
        <end position="952"/>
    </location>
</feature>
<comment type="caution">
    <text evidence="5">The sequence shown here is derived from an EMBL/GenBank/DDBJ whole genome shotgun (WGS) entry which is preliminary data.</text>
</comment>
<dbReference type="PROSITE" id="PS50297">
    <property type="entry name" value="ANK_REP_REGION"/>
    <property type="match status" value="2"/>
</dbReference>
<dbReference type="SUPFAM" id="SSF48403">
    <property type="entry name" value="Ankyrin repeat"/>
    <property type="match status" value="1"/>
</dbReference>
<feature type="repeat" description="ANK" evidence="3">
    <location>
        <begin position="505"/>
        <end position="537"/>
    </location>
</feature>
<dbReference type="InterPro" id="IPR036770">
    <property type="entry name" value="Ankyrin_rpt-contain_sf"/>
</dbReference>
<dbReference type="Proteomes" id="UP001163105">
    <property type="component" value="Unassembled WGS sequence"/>
</dbReference>
<name>A0AB34G1F6_9HYPO</name>
<accession>A0AB34G1F6</accession>
<dbReference type="InterPro" id="IPR002110">
    <property type="entry name" value="Ankyrin_rpt"/>
</dbReference>
<evidence type="ECO:0000313" key="6">
    <source>
        <dbReference type="Proteomes" id="UP001163105"/>
    </source>
</evidence>
<dbReference type="AlphaFoldDB" id="A0AB34G1F6"/>
<evidence type="ECO:0000313" key="5">
    <source>
        <dbReference type="EMBL" id="KAJ6444964.1"/>
    </source>
</evidence>
<keyword evidence="2 3" id="KW-0040">ANK repeat</keyword>
<dbReference type="PROSITE" id="PS50088">
    <property type="entry name" value="ANK_REPEAT"/>
    <property type="match status" value="2"/>
</dbReference>